<name>A0A655YCA9_VIBCL</name>
<dbReference type="AlphaFoldDB" id="A0A655YCA9"/>
<evidence type="ECO:0000313" key="1">
    <source>
        <dbReference type="EMBL" id="CSC37510.1"/>
    </source>
</evidence>
<protein>
    <submittedName>
        <fullName evidence="1">Uncharacterized protein</fullName>
    </submittedName>
</protein>
<dbReference type="EMBL" id="CWQY01000006">
    <property type="protein sequence ID" value="CSC37510.1"/>
    <property type="molecule type" value="Genomic_DNA"/>
</dbReference>
<sequence>MYPILTTRAECIPAFPLSVFFEFPDTHQSVASLHASLLYWFVASA</sequence>
<gene>
    <name evidence="1" type="ORF">ERS013200_01252</name>
</gene>
<accession>A0A655YCA9</accession>
<evidence type="ECO:0000313" key="2">
    <source>
        <dbReference type="Proteomes" id="UP000041770"/>
    </source>
</evidence>
<organism evidence="1 2">
    <name type="scientific">Vibrio cholerae</name>
    <dbReference type="NCBI Taxonomy" id="666"/>
    <lineage>
        <taxon>Bacteria</taxon>
        <taxon>Pseudomonadati</taxon>
        <taxon>Pseudomonadota</taxon>
        <taxon>Gammaproteobacteria</taxon>
        <taxon>Vibrionales</taxon>
        <taxon>Vibrionaceae</taxon>
        <taxon>Vibrio</taxon>
    </lineage>
</organism>
<proteinExistence type="predicted"/>
<dbReference type="Proteomes" id="UP000041770">
    <property type="component" value="Unassembled WGS sequence"/>
</dbReference>
<reference evidence="1 2" key="1">
    <citation type="submission" date="2015-07" db="EMBL/GenBank/DDBJ databases">
        <authorList>
            <consortium name="Pathogen Informatics"/>
        </authorList>
    </citation>
    <scope>NUCLEOTIDE SEQUENCE [LARGE SCALE GENOMIC DNA]</scope>
    <source>
        <strain evidence="1 2">A316</strain>
    </source>
</reference>